<accession>X1M7N8</accession>
<dbReference type="EMBL" id="BARV01021759">
    <property type="protein sequence ID" value="GAI27323.1"/>
    <property type="molecule type" value="Genomic_DNA"/>
</dbReference>
<reference evidence="1" key="1">
    <citation type="journal article" date="2014" name="Front. Microbiol.">
        <title>High frequency of phylogenetically diverse reductive dehalogenase-homologous genes in deep subseafloor sedimentary metagenomes.</title>
        <authorList>
            <person name="Kawai M."/>
            <person name="Futagami T."/>
            <person name="Toyoda A."/>
            <person name="Takaki Y."/>
            <person name="Nishi S."/>
            <person name="Hori S."/>
            <person name="Arai W."/>
            <person name="Tsubouchi T."/>
            <person name="Morono Y."/>
            <person name="Uchiyama I."/>
            <person name="Ito T."/>
            <person name="Fujiyama A."/>
            <person name="Inagaki F."/>
            <person name="Takami H."/>
        </authorList>
    </citation>
    <scope>NUCLEOTIDE SEQUENCE</scope>
    <source>
        <strain evidence="1">Expedition CK06-06</strain>
    </source>
</reference>
<gene>
    <name evidence="1" type="ORF">S06H3_35991</name>
</gene>
<dbReference type="SUPFAM" id="SSF50129">
    <property type="entry name" value="GroES-like"/>
    <property type="match status" value="1"/>
</dbReference>
<dbReference type="InterPro" id="IPR011032">
    <property type="entry name" value="GroES-like_sf"/>
</dbReference>
<comment type="caution">
    <text evidence="1">The sequence shown here is derived from an EMBL/GenBank/DDBJ whole genome shotgun (WGS) entry which is preliminary data.</text>
</comment>
<proteinExistence type="predicted"/>
<feature type="non-terminal residue" evidence="1">
    <location>
        <position position="47"/>
    </location>
</feature>
<dbReference type="Gene3D" id="3.90.180.10">
    <property type="entry name" value="Medium-chain alcohol dehydrogenases, catalytic domain"/>
    <property type="match status" value="1"/>
</dbReference>
<protein>
    <submittedName>
        <fullName evidence="1">Uncharacterized protein</fullName>
    </submittedName>
</protein>
<organism evidence="1">
    <name type="scientific">marine sediment metagenome</name>
    <dbReference type="NCBI Taxonomy" id="412755"/>
    <lineage>
        <taxon>unclassified sequences</taxon>
        <taxon>metagenomes</taxon>
        <taxon>ecological metagenomes</taxon>
    </lineage>
</organism>
<sequence>MKALLCYNQNEFKLEEIDRPEIQKDEMLIEMIYTGLCGSDIIKILDS</sequence>
<evidence type="ECO:0000313" key="1">
    <source>
        <dbReference type="EMBL" id="GAI27323.1"/>
    </source>
</evidence>
<name>X1M7N8_9ZZZZ</name>
<dbReference type="AlphaFoldDB" id="X1M7N8"/>